<evidence type="ECO:0000313" key="4">
    <source>
        <dbReference type="Proteomes" id="UP000261931"/>
    </source>
</evidence>
<sequence length="950" mass="103179">MGASALLVAATAMAQVRSPGPPLPPIRILAPEARLPVRVQRAVVRTEIVGLAAATRVELELFNPNAEELQAELQFPLLEGQVVTGFALDIGGQLRAAVPVEKPKGRQVFEDVVRARVDPALLETTQGGHHKLHVYPLPARGQRRVVLEVRESVPASARPVWRLPLRFGGAVGALDVAVQVAGVAPRALSATLGAERLLATAQNGGSRIAFGRTQHQGRDGLRVALPAAPREPLVSTDTWQDQRYFLAELPVAAPRWARPAPRRVALLWDASASGAQRDHAREFAVLDAWFRQLGEVQVQLVVVRNEAEPMEPHTVRGGDWNALRQRLQSLPYDGATRLQALQPPADADIAVLFSDGMGNWGAAGLPSPALPLVAFSSSAGAAARTLRHAAEASGGAYADLQALDTAQALSLLTHERQRVVDVQAEGARDLELGSVYPQGGRIGVAGVLTQPRASLRLTLSAPDGSRQVRRLELSADGAPPPVRGATPVAVAAHRWAGWRIARLEADLERQRQAIRRLGQAFGIASTETSLLVLDTAEDYVLFDVEPPPDLRAEWDTLMLHRREGAVRRQRIALATTVERFNEKVAWWEKAFPKDAPPPPRVAPGSGSDSRRAAPAAMARPPAPAPAPAPGGAAPQPPLPGDTTIALRPWQPDEPYARRLRAARDEDLYAIYLDERPGYAQSSAFFLDVADLLVARGQNALALRVLSNLAEMDLENRHLLRILAYRLQQAGAVADALPVLEQVRRLAPDEPQSWRDLGLALDQSGEAQRAVDTLVEVVSRAWNNRFPDIELIALAELNAIAARAEATGRPVDLSRLHPRLRRNLPLDLRAVLSWDADNTDIDLWVIDPNGERAYYANRLTYQGGRMSRDFVGGYGPEEFSLRHAKPGTYTVKAQFYGHRQQIVAPATTLMLRLSTDFGRATQNDQDVVLRLSGRGDEVTVGTFTVGEGARP</sequence>
<evidence type="ECO:0000256" key="1">
    <source>
        <dbReference type="SAM" id="MobiDB-lite"/>
    </source>
</evidence>
<evidence type="ECO:0000313" key="3">
    <source>
        <dbReference type="EMBL" id="RFP81282.1"/>
    </source>
</evidence>
<name>A0A372ENL8_9BURK</name>
<dbReference type="SUPFAM" id="SSF48452">
    <property type="entry name" value="TPR-like"/>
    <property type="match status" value="1"/>
</dbReference>
<dbReference type="EMBL" id="QVLS01000002">
    <property type="protein sequence ID" value="RFP81282.1"/>
    <property type="molecule type" value="Genomic_DNA"/>
</dbReference>
<keyword evidence="4" id="KW-1185">Reference proteome</keyword>
<dbReference type="Pfam" id="PF08487">
    <property type="entry name" value="VIT"/>
    <property type="match status" value="1"/>
</dbReference>
<feature type="compositionally biased region" description="Pro residues" evidence="1">
    <location>
        <begin position="620"/>
        <end position="639"/>
    </location>
</feature>
<accession>A0A372ENL8</accession>
<gene>
    <name evidence="3" type="ORF">DY262_03635</name>
</gene>
<feature type="domain" description="VIT" evidence="2">
    <location>
        <begin position="23"/>
        <end position="151"/>
    </location>
</feature>
<proteinExistence type="predicted"/>
<dbReference type="AlphaFoldDB" id="A0A372ENL8"/>
<dbReference type="InterPro" id="IPR019220">
    <property type="entry name" value="DUF2135"/>
</dbReference>
<comment type="caution">
    <text evidence="3">The sequence shown here is derived from an EMBL/GenBank/DDBJ whole genome shotgun (WGS) entry which is preliminary data.</text>
</comment>
<dbReference type="Gene3D" id="1.25.40.10">
    <property type="entry name" value="Tetratricopeptide repeat domain"/>
    <property type="match status" value="1"/>
</dbReference>
<reference evidence="3 4" key="1">
    <citation type="submission" date="2018-08" db="EMBL/GenBank/DDBJ databases">
        <title>Hydrogenophaga sp. LA-38 isolated from sludge.</title>
        <authorList>
            <person name="Im W.-T."/>
        </authorList>
    </citation>
    <scope>NUCLEOTIDE SEQUENCE [LARGE SCALE GENOMIC DNA]</scope>
    <source>
        <strain evidence="3 4">LA-38</strain>
    </source>
</reference>
<feature type="region of interest" description="Disordered" evidence="1">
    <location>
        <begin position="591"/>
        <end position="647"/>
    </location>
</feature>
<organism evidence="3 4">
    <name type="scientific">Hydrogenophaga borbori</name>
    <dbReference type="NCBI Taxonomy" id="2294117"/>
    <lineage>
        <taxon>Bacteria</taxon>
        <taxon>Pseudomonadati</taxon>
        <taxon>Pseudomonadota</taxon>
        <taxon>Betaproteobacteria</taxon>
        <taxon>Burkholderiales</taxon>
        <taxon>Comamonadaceae</taxon>
        <taxon>Hydrogenophaga</taxon>
    </lineage>
</organism>
<dbReference type="Proteomes" id="UP000261931">
    <property type="component" value="Unassembled WGS sequence"/>
</dbReference>
<dbReference type="InterPro" id="IPR011990">
    <property type="entry name" value="TPR-like_helical_dom_sf"/>
</dbReference>
<protein>
    <submittedName>
        <fullName evidence="3">DUF2135 domain-containing protein</fullName>
    </submittedName>
</protein>
<dbReference type="Pfam" id="PF09906">
    <property type="entry name" value="DUF2135"/>
    <property type="match status" value="1"/>
</dbReference>
<dbReference type="PROSITE" id="PS51468">
    <property type="entry name" value="VIT"/>
    <property type="match status" value="1"/>
</dbReference>
<dbReference type="Gene3D" id="2.60.120.380">
    <property type="match status" value="1"/>
</dbReference>
<evidence type="ECO:0000259" key="2">
    <source>
        <dbReference type="PROSITE" id="PS51468"/>
    </source>
</evidence>
<dbReference type="InterPro" id="IPR013694">
    <property type="entry name" value="VIT"/>
</dbReference>